<keyword evidence="7" id="KW-0436">Ligase</keyword>
<proteinExistence type="predicted"/>
<evidence type="ECO:0000256" key="1">
    <source>
        <dbReference type="ARBA" id="ARBA00004141"/>
    </source>
</evidence>
<feature type="transmembrane region" description="Helical" evidence="5">
    <location>
        <begin position="331"/>
        <end position="353"/>
    </location>
</feature>
<evidence type="ECO:0000256" key="5">
    <source>
        <dbReference type="SAM" id="Phobius"/>
    </source>
</evidence>
<evidence type="ECO:0000313" key="8">
    <source>
        <dbReference type="Proteomes" id="UP000182409"/>
    </source>
</evidence>
<protein>
    <submittedName>
        <fullName evidence="7">O-antigen ligase</fullName>
    </submittedName>
</protein>
<dbReference type="Proteomes" id="UP000182409">
    <property type="component" value="Unassembled WGS sequence"/>
</dbReference>
<name>A0A1H4SHE2_9BACT</name>
<dbReference type="AlphaFoldDB" id="A0A1H4SHE2"/>
<feature type="transmembrane region" description="Helical" evidence="5">
    <location>
        <begin position="168"/>
        <end position="186"/>
    </location>
</feature>
<feature type="transmembrane region" description="Helical" evidence="5">
    <location>
        <begin position="365"/>
        <end position="386"/>
    </location>
</feature>
<organism evidence="7 8">
    <name type="scientific">Terriglobus roseus</name>
    <dbReference type="NCBI Taxonomy" id="392734"/>
    <lineage>
        <taxon>Bacteria</taxon>
        <taxon>Pseudomonadati</taxon>
        <taxon>Acidobacteriota</taxon>
        <taxon>Terriglobia</taxon>
        <taxon>Terriglobales</taxon>
        <taxon>Acidobacteriaceae</taxon>
        <taxon>Terriglobus</taxon>
    </lineage>
</organism>
<evidence type="ECO:0000256" key="4">
    <source>
        <dbReference type="ARBA" id="ARBA00023136"/>
    </source>
</evidence>
<feature type="transmembrane region" description="Helical" evidence="5">
    <location>
        <begin position="105"/>
        <end position="122"/>
    </location>
</feature>
<feature type="domain" description="O-antigen ligase-related" evidence="6">
    <location>
        <begin position="201"/>
        <end position="339"/>
    </location>
</feature>
<comment type="subcellular location">
    <subcellularLocation>
        <location evidence="1">Membrane</location>
        <topology evidence="1">Multi-pass membrane protein</topology>
    </subcellularLocation>
</comment>
<feature type="transmembrane region" description="Helical" evidence="5">
    <location>
        <begin position="392"/>
        <end position="414"/>
    </location>
</feature>
<dbReference type="InterPro" id="IPR051533">
    <property type="entry name" value="WaaL-like"/>
</dbReference>
<dbReference type="Pfam" id="PF04932">
    <property type="entry name" value="Wzy_C"/>
    <property type="match status" value="1"/>
</dbReference>
<evidence type="ECO:0000259" key="6">
    <source>
        <dbReference type="Pfam" id="PF04932"/>
    </source>
</evidence>
<dbReference type="EMBL" id="FNSD01000001">
    <property type="protein sequence ID" value="SEC43569.1"/>
    <property type="molecule type" value="Genomic_DNA"/>
</dbReference>
<reference evidence="7 8" key="1">
    <citation type="submission" date="2016-10" db="EMBL/GenBank/DDBJ databases">
        <authorList>
            <person name="de Groot N.N."/>
        </authorList>
    </citation>
    <scope>NUCLEOTIDE SEQUENCE [LARGE SCALE GENOMIC DNA]</scope>
    <source>
        <strain evidence="7 8">AB35.6</strain>
    </source>
</reference>
<dbReference type="RefSeq" id="WP_074655219.1">
    <property type="nucleotide sequence ID" value="NZ_FNSD01000001.1"/>
</dbReference>
<dbReference type="GO" id="GO:0016020">
    <property type="term" value="C:membrane"/>
    <property type="evidence" value="ECO:0007669"/>
    <property type="project" value="UniProtKB-SubCell"/>
</dbReference>
<dbReference type="GO" id="GO:0016874">
    <property type="term" value="F:ligase activity"/>
    <property type="evidence" value="ECO:0007669"/>
    <property type="project" value="UniProtKB-KW"/>
</dbReference>
<feature type="transmembrane region" description="Helical" evidence="5">
    <location>
        <begin position="216"/>
        <end position="231"/>
    </location>
</feature>
<dbReference type="PANTHER" id="PTHR37422:SF21">
    <property type="entry name" value="EXOQ-LIKE PROTEIN"/>
    <property type="match status" value="1"/>
</dbReference>
<gene>
    <name evidence="7" type="ORF">SAMN05443244_3454</name>
</gene>
<feature type="transmembrane region" description="Helical" evidence="5">
    <location>
        <begin position="129"/>
        <end position="148"/>
    </location>
</feature>
<keyword evidence="2 5" id="KW-0812">Transmembrane</keyword>
<evidence type="ECO:0000256" key="2">
    <source>
        <dbReference type="ARBA" id="ARBA00022692"/>
    </source>
</evidence>
<feature type="transmembrane region" description="Helical" evidence="5">
    <location>
        <begin position="236"/>
        <end position="253"/>
    </location>
</feature>
<dbReference type="InterPro" id="IPR007016">
    <property type="entry name" value="O-antigen_ligase-rel_domated"/>
</dbReference>
<accession>A0A1H4SHE2</accession>
<keyword evidence="3 5" id="KW-1133">Transmembrane helix</keyword>
<sequence length="438" mass="48160">MWVVLLFLTLGIMVAALRDPRWGMVGFLLIFVVQPGELYPALGVFHLERLMGAVILISMVVHHLPLRFPVPTKCYLGFFLAMLVAVPFAFWPSNSLQMCINYFEVVFFHLVMVATLTSEALVTRFVTAYVAATGWLAGTSLFLYMTGVREFHMNVERATGLTSSGGDANTLGISLVLGLPFCALLMRAGNPRNMRLLGLVVFLLSATTILITGSRTSAMTMAFVWLLLALTTRHRVAVVVALAISLPIIWIALPQQYKDRYATVQDLSGDESFQNRVYSWKGGVRMFEDNPLTGVGSANYAIANGTKFWPGPGRRHWLDAHSLYFKLLGELGAIGVLSFSVFIVSLVISTVRARRRCMSSTLPAVQFLPVTTLIVLTALFITGYSAHNLYRVTWGILGALASSMITLPSAAASVEPTRQIQKKKPLWSYPVETASPVA</sequence>
<evidence type="ECO:0000313" key="7">
    <source>
        <dbReference type="EMBL" id="SEC43569.1"/>
    </source>
</evidence>
<feature type="transmembrane region" description="Helical" evidence="5">
    <location>
        <begin position="74"/>
        <end position="93"/>
    </location>
</feature>
<feature type="transmembrane region" description="Helical" evidence="5">
    <location>
        <begin position="42"/>
        <end position="62"/>
    </location>
</feature>
<keyword evidence="4 5" id="KW-0472">Membrane</keyword>
<dbReference type="OrthoDB" id="6017565at2"/>
<evidence type="ECO:0000256" key="3">
    <source>
        <dbReference type="ARBA" id="ARBA00022989"/>
    </source>
</evidence>
<dbReference type="PANTHER" id="PTHR37422">
    <property type="entry name" value="TEICHURONIC ACID BIOSYNTHESIS PROTEIN TUAE"/>
    <property type="match status" value="1"/>
</dbReference>